<dbReference type="PANTHER" id="PTHR11178">
    <property type="entry name" value="IRON-SULFUR CLUSTER SCAFFOLD PROTEIN NFU-RELATED"/>
    <property type="match status" value="1"/>
</dbReference>
<dbReference type="GO" id="GO:0005506">
    <property type="term" value="F:iron ion binding"/>
    <property type="evidence" value="ECO:0007669"/>
    <property type="project" value="InterPro"/>
</dbReference>
<evidence type="ECO:0000313" key="5">
    <source>
        <dbReference type="EnsemblPlants" id="Zm00001eb015070_P001"/>
    </source>
</evidence>
<keyword evidence="7" id="KW-1267">Proteomics identification</keyword>
<comment type="similarity">
    <text evidence="2">Belongs to the NifU family.</text>
</comment>
<keyword evidence="6" id="KW-1185">Reference proteome</keyword>
<dbReference type="FunCoup" id="A0A804LJ92">
    <property type="interactions" value="2305"/>
</dbReference>
<reference evidence="5" key="3">
    <citation type="submission" date="2021-05" db="UniProtKB">
        <authorList>
            <consortium name="EnsemblPlants"/>
        </authorList>
    </citation>
    <scope>IDENTIFICATION</scope>
    <source>
        <strain evidence="5">cv. B73</strain>
    </source>
</reference>
<dbReference type="FunFam" id="3.30.300.130:FF:000003">
    <property type="entry name" value="NifU-like protein 3, chloroplastic"/>
    <property type="match status" value="1"/>
</dbReference>
<reference evidence="6" key="1">
    <citation type="submission" date="2015-12" db="EMBL/GenBank/DDBJ databases">
        <title>Update maize B73 reference genome by single molecule sequencing technologies.</title>
        <authorList>
            <consortium name="Maize Genome Sequencing Project"/>
            <person name="Ware D."/>
        </authorList>
    </citation>
    <scope>NUCLEOTIDE SEQUENCE [LARGE SCALE GENOMIC DNA]</scope>
    <source>
        <strain evidence="6">cv. B73</strain>
    </source>
</reference>
<evidence type="ECO:0000256" key="1">
    <source>
        <dbReference type="ARBA" id="ARBA00004470"/>
    </source>
</evidence>
<dbReference type="AlphaFoldDB" id="A0A804LJ92"/>
<dbReference type="GO" id="GO:0009570">
    <property type="term" value="C:chloroplast stroma"/>
    <property type="evidence" value="ECO:0007669"/>
    <property type="project" value="UniProtKB-SubCell"/>
</dbReference>
<accession>A0A804LJ92</accession>
<dbReference type="SUPFAM" id="SSF117916">
    <property type="entry name" value="Fe-S cluster assembly (FSCA) domain-like"/>
    <property type="match status" value="2"/>
</dbReference>
<comment type="subcellular location">
    <subcellularLocation>
        <location evidence="1">Plastid</location>
        <location evidence="1">Chloroplast stroma</location>
    </subcellularLocation>
</comment>
<dbReference type="PANTHER" id="PTHR11178:SF15">
    <property type="entry name" value="NIFU-LIKE PROTEIN 1, CHLOROPLASTIC"/>
    <property type="match status" value="1"/>
</dbReference>
<dbReference type="EnsemblPlants" id="Zm00001eb015070_T001">
    <property type="protein sequence ID" value="Zm00001eb015070_P001"/>
    <property type="gene ID" value="Zm00001eb015070"/>
</dbReference>
<comment type="subunit">
    <text evidence="3">Homodimer; disulfide-linked.</text>
</comment>
<proteinExistence type="evidence at protein level"/>
<evidence type="ECO:0000256" key="2">
    <source>
        <dbReference type="ARBA" id="ARBA00006420"/>
    </source>
</evidence>
<feature type="domain" description="NIF system FeS cluster assembly NifU C-terminal" evidence="4">
    <location>
        <begin position="152"/>
        <end position="212"/>
    </location>
</feature>
<evidence type="ECO:0007829" key="7">
    <source>
        <dbReference type="PeptideAtlas" id="A0A804LJ92"/>
    </source>
</evidence>
<reference evidence="5" key="2">
    <citation type="submission" date="2019-07" db="EMBL/GenBank/DDBJ databases">
        <authorList>
            <person name="Seetharam A."/>
            <person name="Woodhouse M."/>
            <person name="Cannon E."/>
        </authorList>
    </citation>
    <scope>NUCLEOTIDE SEQUENCE [LARGE SCALE GENOMIC DNA]</scope>
    <source>
        <strain evidence="5">cv. B73</strain>
    </source>
</reference>
<dbReference type="GO" id="GO:0051604">
    <property type="term" value="P:protein maturation"/>
    <property type="evidence" value="ECO:0000318"/>
    <property type="project" value="GO_Central"/>
</dbReference>
<dbReference type="Gene3D" id="3.30.300.130">
    <property type="entry name" value="Fe-S cluster assembly (FSCA)"/>
    <property type="match status" value="2"/>
</dbReference>
<evidence type="ECO:0000313" key="6">
    <source>
        <dbReference type="Proteomes" id="UP000007305"/>
    </source>
</evidence>
<sequence length="295" mass="31765">MQSKMANINNVFQYIKRFKTCFERSSCHKRIRSRSGELGDLCGANNVYFTRKTRTHLDGSKSTNAHAHTQTTQPMEASLAAAAVGLFPPPRIRIRITKSSPLPRHRCLQSGPSKIWTSGSRACLVAASASTPPAPGGGLYSAATYELTPENVDRVLDDVRPYLISDGGNVTVVAVEDGVISLKLEGACGSCPSSTTTMNMGIERVLKEKFGDAFKEIRQVFDGDQPAAETTAEAVNRHLDILRPAIANYGGSVDVLAVDGEDCLVRYDGPESIGSGIKAAIKEKFPDITSVVFTL</sequence>
<dbReference type="Proteomes" id="UP000007305">
    <property type="component" value="Chromosome 1"/>
</dbReference>
<evidence type="ECO:0000259" key="4">
    <source>
        <dbReference type="Pfam" id="PF01106"/>
    </source>
</evidence>
<dbReference type="GO" id="GO:0005739">
    <property type="term" value="C:mitochondrion"/>
    <property type="evidence" value="ECO:0000318"/>
    <property type="project" value="GO_Central"/>
</dbReference>
<dbReference type="Gramene" id="Zm00001eb015070_T001">
    <property type="protein sequence ID" value="Zm00001eb015070_P001"/>
    <property type="gene ID" value="Zm00001eb015070"/>
</dbReference>
<protein>
    <recommendedName>
        <fullName evidence="4">NIF system FeS cluster assembly NifU C-terminal domain-containing protein</fullName>
    </recommendedName>
</protein>
<dbReference type="InParanoid" id="A0A804LJ92"/>
<dbReference type="GO" id="GO:0051539">
    <property type="term" value="F:4 iron, 4 sulfur cluster binding"/>
    <property type="evidence" value="ECO:0000318"/>
    <property type="project" value="GO_Central"/>
</dbReference>
<name>A0A804LJ92_MAIZE</name>
<organism evidence="5 6">
    <name type="scientific">Zea mays</name>
    <name type="common">Maize</name>
    <dbReference type="NCBI Taxonomy" id="4577"/>
    <lineage>
        <taxon>Eukaryota</taxon>
        <taxon>Viridiplantae</taxon>
        <taxon>Streptophyta</taxon>
        <taxon>Embryophyta</taxon>
        <taxon>Tracheophyta</taxon>
        <taxon>Spermatophyta</taxon>
        <taxon>Magnoliopsida</taxon>
        <taxon>Liliopsida</taxon>
        <taxon>Poales</taxon>
        <taxon>Poaceae</taxon>
        <taxon>PACMAD clade</taxon>
        <taxon>Panicoideae</taxon>
        <taxon>Andropogonodae</taxon>
        <taxon>Andropogoneae</taxon>
        <taxon>Tripsacinae</taxon>
        <taxon>Zea</taxon>
    </lineage>
</organism>
<dbReference type="FunFam" id="3.30.300.130:FF:000012">
    <property type="entry name" value="NifU-like protein 1 chloroplastic"/>
    <property type="match status" value="1"/>
</dbReference>
<dbReference type="InterPro" id="IPR034904">
    <property type="entry name" value="FSCA_dom_sf"/>
</dbReference>
<dbReference type="GO" id="GO:0016226">
    <property type="term" value="P:iron-sulfur cluster assembly"/>
    <property type="evidence" value="ECO:0007669"/>
    <property type="project" value="InterPro"/>
</dbReference>
<dbReference type="InterPro" id="IPR001075">
    <property type="entry name" value="NIF_FeS_clus_asmbl_NifU_C"/>
</dbReference>
<dbReference type="Pfam" id="PF01106">
    <property type="entry name" value="NifU"/>
    <property type="match status" value="1"/>
</dbReference>
<dbReference type="GO" id="GO:0005198">
    <property type="term" value="F:structural molecule activity"/>
    <property type="evidence" value="ECO:0007669"/>
    <property type="project" value="UniProtKB-ARBA"/>
</dbReference>
<evidence type="ECO:0000256" key="3">
    <source>
        <dbReference type="ARBA" id="ARBA00011748"/>
    </source>
</evidence>